<dbReference type="PANTHER" id="PTHR12415">
    <property type="entry name" value="TYROSYL-DNA PHOSPHODIESTERASE 1"/>
    <property type="match status" value="1"/>
</dbReference>
<dbReference type="GO" id="GO:0005634">
    <property type="term" value="C:nucleus"/>
    <property type="evidence" value="ECO:0007669"/>
    <property type="project" value="UniProtKB-SubCell"/>
</dbReference>
<evidence type="ECO:0000256" key="2">
    <source>
        <dbReference type="ARBA" id="ARBA00010205"/>
    </source>
</evidence>
<keyword evidence="3" id="KW-0540">Nuclease</keyword>
<feature type="site" description="Interaction with DNA" evidence="11">
    <location>
        <position position="509"/>
    </location>
</feature>
<dbReference type="Proteomes" id="UP000038009">
    <property type="component" value="Unassembled WGS sequence"/>
</dbReference>
<organism evidence="13 14">
    <name type="scientific">Leptomonas seymouri</name>
    <dbReference type="NCBI Taxonomy" id="5684"/>
    <lineage>
        <taxon>Eukaryota</taxon>
        <taxon>Discoba</taxon>
        <taxon>Euglenozoa</taxon>
        <taxon>Kinetoplastea</taxon>
        <taxon>Metakinetoplastina</taxon>
        <taxon>Trypanosomatida</taxon>
        <taxon>Trypanosomatidae</taxon>
        <taxon>Leishmaniinae</taxon>
        <taxon>Leptomonas</taxon>
    </lineage>
</organism>
<keyword evidence="4" id="KW-0227">DNA damage</keyword>
<evidence type="ECO:0000313" key="13">
    <source>
        <dbReference type="EMBL" id="KPI83979.1"/>
    </source>
</evidence>
<dbReference type="GO" id="GO:0003697">
    <property type="term" value="F:single-stranded DNA binding"/>
    <property type="evidence" value="ECO:0007669"/>
    <property type="project" value="TreeGrafter"/>
</dbReference>
<feature type="binding site" evidence="10">
    <location>
        <position position="186"/>
    </location>
    <ligand>
        <name>substrate</name>
    </ligand>
</feature>
<sequence>MEDSTQSVHVDKSKVTTTAAFPLWINDVPAITELQHLHHFFAGREPCGSAPPTSTSLLSINDVFRCNTRDPQECWQYVLLSSYMTDLEWLLTSVPELSAVTQKVVMLSGDKGTATLRRAEKGRYLPTSAAHDRANPFLAALLAVSRGQSNHTGGGVASSSPVGLTRDRFVALEPPLPIAYGTHHTKMAICINARGVRVCVFTANLLERDWCWKTQGTYLQDFPWEDSHCCPPPSPPLEKSSKAADFQHQLRHYLAQCGLDATTPFSWESSKRLPLGIFNTDFLGYVNFADTKVWLVTSVPGSHVGGEARPGYRVGLCRLAEALEKSSAAASFKDASVVLTWQYSSQGSLKPNFLNLLQAAMCGAPEVVASATTKQSFLSPPANIKDVQVIYPTETEVRNSVEGWRGGSSLPVRLQCCNEFLNERLHRWGCLRRCRAPSDTPVGAVAHNSLESAIDVDKLQDEDYADGQHPQPCAAEYRQYAMPHIKSYAAMNADRTYLHWYLLTSANLSQAAWGSLSANTTKVTPRRLLVRSYELGVLYDRTSAVCPSTVPWFSVVASPCIELPTSANSKDALFATPLGDIRLSEGMGSTLAESSLFLPCDMLRPEPYASTSALRARRRSNLDGAVLAMSCRDVPWVVDIPHRGVDAYGRDVEEAFAEDTLPPLCSWRPRLGSEVGGGAGAASHKRARDSGSGPP</sequence>
<dbReference type="SUPFAM" id="SSF56024">
    <property type="entry name" value="Phospholipase D/nuclease"/>
    <property type="match status" value="2"/>
</dbReference>
<dbReference type="AlphaFoldDB" id="A0A0N0P3C9"/>
<evidence type="ECO:0000256" key="4">
    <source>
        <dbReference type="ARBA" id="ARBA00022763"/>
    </source>
</evidence>
<dbReference type="OMA" id="VQCCHEF"/>
<dbReference type="InterPro" id="IPR010347">
    <property type="entry name" value="Tdp1"/>
</dbReference>
<evidence type="ECO:0000256" key="12">
    <source>
        <dbReference type="SAM" id="MobiDB-lite"/>
    </source>
</evidence>
<evidence type="ECO:0000256" key="8">
    <source>
        <dbReference type="ARBA" id="ARBA00023242"/>
    </source>
</evidence>
<gene>
    <name evidence="13" type="ORF">ABL78_6971</name>
</gene>
<feature type="binding site" evidence="10">
    <location>
        <position position="486"/>
    </location>
    <ligand>
        <name>substrate</name>
    </ligand>
</feature>
<dbReference type="VEuPathDB" id="TriTrypDB:Lsey_0303_0020"/>
<feature type="region of interest" description="Disordered" evidence="12">
    <location>
        <begin position="675"/>
        <end position="695"/>
    </location>
</feature>
<keyword evidence="5" id="KW-0378">Hydrolase</keyword>
<dbReference type="PANTHER" id="PTHR12415:SF0">
    <property type="entry name" value="TYROSYL-DNA PHOSPHODIESTERASE 1"/>
    <property type="match status" value="1"/>
</dbReference>
<evidence type="ECO:0000256" key="11">
    <source>
        <dbReference type="PIRSR" id="PIRSR610347-3"/>
    </source>
</evidence>
<dbReference type="GO" id="GO:0004527">
    <property type="term" value="F:exonuclease activity"/>
    <property type="evidence" value="ECO:0007669"/>
    <property type="project" value="UniProtKB-KW"/>
</dbReference>
<comment type="subcellular location">
    <subcellularLocation>
        <location evidence="1">Nucleus</location>
    </subcellularLocation>
</comment>
<comment type="caution">
    <text evidence="13">The sequence shown here is derived from an EMBL/GenBank/DDBJ whole genome shotgun (WGS) entry which is preliminary data.</text>
</comment>
<dbReference type="Pfam" id="PF06087">
    <property type="entry name" value="Tyr-DNA_phospho"/>
    <property type="match status" value="1"/>
</dbReference>
<keyword evidence="14" id="KW-1185">Reference proteome</keyword>
<evidence type="ECO:0000256" key="7">
    <source>
        <dbReference type="ARBA" id="ARBA00023204"/>
    </source>
</evidence>
<keyword evidence="7" id="KW-0234">DNA repair</keyword>
<dbReference type="OrthoDB" id="47785at2759"/>
<dbReference type="CDD" id="cd09123">
    <property type="entry name" value="PLDc_Tdp1_2"/>
    <property type="match status" value="1"/>
</dbReference>
<evidence type="ECO:0000256" key="9">
    <source>
        <dbReference type="PIRSR" id="PIRSR610347-1"/>
    </source>
</evidence>
<proteinExistence type="inferred from homology"/>
<accession>A0A0N0P3C9</accession>
<name>A0A0N0P3C9_LEPSE</name>
<feature type="active site" description="Proton donor/acceptor" evidence="9">
    <location>
        <position position="484"/>
    </location>
</feature>
<keyword evidence="8" id="KW-0539">Nucleus</keyword>
<dbReference type="GO" id="GO:0003690">
    <property type="term" value="F:double-stranded DNA binding"/>
    <property type="evidence" value="ECO:0007669"/>
    <property type="project" value="TreeGrafter"/>
</dbReference>
<keyword evidence="6" id="KW-0269">Exonuclease</keyword>
<dbReference type="Gene3D" id="3.30.870.10">
    <property type="entry name" value="Endonuclease Chain A"/>
    <property type="match status" value="2"/>
</dbReference>
<evidence type="ECO:0000256" key="1">
    <source>
        <dbReference type="ARBA" id="ARBA00004123"/>
    </source>
</evidence>
<reference evidence="13 14" key="1">
    <citation type="journal article" date="2015" name="PLoS Pathog.">
        <title>Leptomonas seymouri: Adaptations to the Dixenous Life Cycle Analyzed by Genome Sequencing, Transcriptome Profiling and Co-infection with Leishmania donovani.</title>
        <authorList>
            <person name="Kraeva N."/>
            <person name="Butenko A."/>
            <person name="Hlavacova J."/>
            <person name="Kostygov A."/>
            <person name="Myskova J."/>
            <person name="Grybchuk D."/>
            <person name="Lestinova T."/>
            <person name="Votypka J."/>
            <person name="Volf P."/>
            <person name="Opperdoes F."/>
            <person name="Flegontov P."/>
            <person name="Lukes J."/>
            <person name="Yurchenko V."/>
        </authorList>
    </citation>
    <scope>NUCLEOTIDE SEQUENCE [LARGE SCALE GENOMIC DNA]</scope>
    <source>
        <strain evidence="13 14">ATCC 30220</strain>
    </source>
</reference>
<evidence type="ECO:0000256" key="6">
    <source>
        <dbReference type="ARBA" id="ARBA00022839"/>
    </source>
</evidence>
<comment type="similarity">
    <text evidence="2">Belongs to the tyrosyl-DNA phosphodiesterase family.</text>
</comment>
<evidence type="ECO:0000256" key="5">
    <source>
        <dbReference type="ARBA" id="ARBA00022801"/>
    </source>
</evidence>
<feature type="active site" description="Nucleophile" evidence="9">
    <location>
        <position position="184"/>
    </location>
</feature>
<dbReference type="EMBL" id="LJSK01000303">
    <property type="protein sequence ID" value="KPI83979.1"/>
    <property type="molecule type" value="Genomic_DNA"/>
</dbReference>
<dbReference type="GO" id="GO:0006281">
    <property type="term" value="P:DNA repair"/>
    <property type="evidence" value="ECO:0007669"/>
    <property type="project" value="UniProtKB-KW"/>
</dbReference>
<evidence type="ECO:0000313" key="14">
    <source>
        <dbReference type="Proteomes" id="UP000038009"/>
    </source>
</evidence>
<dbReference type="CDD" id="cd09122">
    <property type="entry name" value="PLDc_Tdp1_1"/>
    <property type="match status" value="1"/>
</dbReference>
<evidence type="ECO:0000256" key="10">
    <source>
        <dbReference type="PIRSR" id="PIRSR610347-2"/>
    </source>
</evidence>
<dbReference type="GO" id="GO:0017005">
    <property type="term" value="F:3'-tyrosyl-DNA phosphodiesterase activity"/>
    <property type="evidence" value="ECO:0007669"/>
    <property type="project" value="TreeGrafter"/>
</dbReference>
<protein>
    <submittedName>
        <fullName evidence="13">Tyrosyl-DNA phosphodiesterase-like protein</fullName>
    </submittedName>
</protein>
<evidence type="ECO:0000256" key="3">
    <source>
        <dbReference type="ARBA" id="ARBA00022722"/>
    </source>
</evidence>